<keyword evidence="6 9" id="KW-0418">Kinase</keyword>
<evidence type="ECO:0000313" key="9">
    <source>
        <dbReference type="EMBL" id="MCZ2722536.1"/>
    </source>
</evidence>
<dbReference type="RefSeq" id="WP_269126236.1">
    <property type="nucleotide sequence ID" value="NZ_JAPUBN010000018.1"/>
</dbReference>
<sequence length="399" mass="44616">MTAYKTFSEKDVIKYVQKLGYFKKSNNLDCAEMGDGNLNLVFRVSDTNNVSLIVKQALPYARCVGESWPLTLDRARIEAEVLLEHAKISTEHTVNVLHYDPELATIVMEDLKAFEIMRAELVAGKGFPHVGKQLGSHLAKTLFYTSDFYLSAKDKKAQVARFINPDLCQITEDLFFTDPYRENERNNIFPTSEKLSLELRTDDNLLAEVAELKAKFLNNTQALLHGDIHSGSLFVDNTTMKVIDAEFGFYGPMGFDVGSPIGNYLLNYCGSAAKWDGVQKEGHLNMLKDITRDTWNVFAKEITQLMEGHTQDLALQNPTYQARFLRSVFLDTIGYAGCELIRRTIGLAHVSDLESIDDTNARAVAEANAIALGKTLINKRHSFVSIEDVLLEAEAIIGG</sequence>
<reference evidence="9" key="1">
    <citation type="submission" date="2022-12" db="EMBL/GenBank/DDBJ databases">
        <title>Marinomonas 15G1-11 sp. nov, isolated from marine algae.</title>
        <authorList>
            <person name="Butt M."/>
            <person name="Choi D.G."/>
            <person name="Kim J.M."/>
            <person name="Lee J.K."/>
            <person name="Baek J.H."/>
            <person name="Jeon C.O."/>
        </authorList>
    </citation>
    <scope>NUCLEOTIDE SEQUENCE</scope>
    <source>
        <strain evidence="9">15G1-11</strain>
    </source>
</reference>
<comment type="similarity">
    <text evidence="1">Belongs to the methylthioribose kinase family.</text>
</comment>
<evidence type="ECO:0000256" key="7">
    <source>
        <dbReference type="ARBA" id="ARBA00022840"/>
    </source>
</evidence>
<keyword evidence="4 9" id="KW-0808">Transferase</keyword>
<dbReference type="PANTHER" id="PTHR34273">
    <property type="entry name" value="METHYLTHIORIBOSE KINASE"/>
    <property type="match status" value="1"/>
</dbReference>
<evidence type="ECO:0000256" key="2">
    <source>
        <dbReference type="ARBA" id="ARBA00011738"/>
    </source>
</evidence>
<evidence type="ECO:0000259" key="8">
    <source>
        <dbReference type="Pfam" id="PF01636"/>
    </source>
</evidence>
<dbReference type="PANTHER" id="PTHR34273:SF2">
    <property type="entry name" value="METHYLTHIORIBOSE KINASE"/>
    <property type="match status" value="1"/>
</dbReference>
<dbReference type="EMBL" id="JAPUBN010000018">
    <property type="protein sequence ID" value="MCZ2722536.1"/>
    <property type="molecule type" value="Genomic_DNA"/>
</dbReference>
<feature type="domain" description="Aminoglycoside phosphotransferase" evidence="8">
    <location>
        <begin position="143"/>
        <end position="259"/>
    </location>
</feature>
<dbReference type="SUPFAM" id="SSF56112">
    <property type="entry name" value="Protein kinase-like (PK-like)"/>
    <property type="match status" value="1"/>
</dbReference>
<gene>
    <name evidence="9" type="primary">mtnK</name>
    <name evidence="9" type="ORF">O1D97_13195</name>
</gene>
<name>A0ABT4JWB0_9GAMM</name>
<dbReference type="NCBIfam" id="TIGR01767">
    <property type="entry name" value="MTRK"/>
    <property type="match status" value="1"/>
</dbReference>
<comment type="subunit">
    <text evidence="2">Homodimer.</text>
</comment>
<keyword evidence="5" id="KW-0547">Nucleotide-binding</keyword>
<evidence type="ECO:0000313" key="10">
    <source>
        <dbReference type="Proteomes" id="UP001149719"/>
    </source>
</evidence>
<keyword evidence="7" id="KW-0067">ATP-binding</keyword>
<organism evidence="9 10">
    <name type="scientific">Marinomonas phaeophyticola</name>
    <dbReference type="NCBI Taxonomy" id="3004091"/>
    <lineage>
        <taxon>Bacteria</taxon>
        <taxon>Pseudomonadati</taxon>
        <taxon>Pseudomonadota</taxon>
        <taxon>Gammaproteobacteria</taxon>
        <taxon>Oceanospirillales</taxon>
        <taxon>Oceanospirillaceae</taxon>
        <taxon>Marinomonas</taxon>
    </lineage>
</organism>
<dbReference type="InterPro" id="IPR011009">
    <property type="entry name" value="Kinase-like_dom_sf"/>
</dbReference>
<evidence type="ECO:0000256" key="3">
    <source>
        <dbReference type="ARBA" id="ARBA00012128"/>
    </source>
</evidence>
<evidence type="ECO:0000256" key="4">
    <source>
        <dbReference type="ARBA" id="ARBA00022679"/>
    </source>
</evidence>
<dbReference type="GO" id="GO:0046522">
    <property type="term" value="F:S-methyl-5-thioribose kinase activity"/>
    <property type="evidence" value="ECO:0007669"/>
    <property type="project" value="UniProtKB-EC"/>
</dbReference>
<dbReference type="Pfam" id="PF01636">
    <property type="entry name" value="APH"/>
    <property type="match status" value="1"/>
</dbReference>
<evidence type="ECO:0000256" key="6">
    <source>
        <dbReference type="ARBA" id="ARBA00022777"/>
    </source>
</evidence>
<evidence type="ECO:0000256" key="5">
    <source>
        <dbReference type="ARBA" id="ARBA00022741"/>
    </source>
</evidence>
<dbReference type="PIRSF" id="PIRSF031134">
    <property type="entry name" value="MTRK"/>
    <property type="match status" value="1"/>
</dbReference>
<dbReference type="EC" id="2.7.1.100" evidence="3"/>
<dbReference type="Gene3D" id="3.30.200.20">
    <property type="entry name" value="Phosphorylase Kinase, domain 1"/>
    <property type="match status" value="1"/>
</dbReference>
<keyword evidence="10" id="KW-1185">Reference proteome</keyword>
<comment type="caution">
    <text evidence="9">The sequence shown here is derived from an EMBL/GenBank/DDBJ whole genome shotgun (WGS) entry which is preliminary data.</text>
</comment>
<proteinExistence type="inferred from homology"/>
<evidence type="ECO:0000256" key="1">
    <source>
        <dbReference type="ARBA" id="ARBA00010165"/>
    </source>
</evidence>
<accession>A0ABT4JWB0</accession>
<dbReference type="InterPro" id="IPR002575">
    <property type="entry name" value="Aminoglycoside_PTrfase"/>
</dbReference>
<dbReference type="Gene3D" id="3.90.1200.10">
    <property type="match status" value="1"/>
</dbReference>
<protein>
    <recommendedName>
        <fullName evidence="3">S-methyl-5-thioribose kinase</fullName>
        <ecNumber evidence="3">2.7.1.100</ecNumber>
    </recommendedName>
</protein>
<dbReference type="Proteomes" id="UP001149719">
    <property type="component" value="Unassembled WGS sequence"/>
</dbReference>
<dbReference type="InterPro" id="IPR009212">
    <property type="entry name" value="Methylthioribose_kinase"/>
</dbReference>